<gene>
    <name evidence="2" type="ORF">CJN711_LOCUS29782</name>
    <name evidence="3" type="ORF">KQP761_LOCUS19435</name>
</gene>
<name>A0A815YRG0_9BILA</name>
<comment type="caution">
    <text evidence="3">The sequence shown here is derived from an EMBL/GenBank/DDBJ whole genome shotgun (WGS) entry which is preliminary data.</text>
</comment>
<evidence type="ECO:0000313" key="2">
    <source>
        <dbReference type="EMBL" id="CAF1542010.1"/>
    </source>
</evidence>
<evidence type="ECO:0000313" key="3">
    <source>
        <dbReference type="EMBL" id="CAF1573683.1"/>
    </source>
</evidence>
<evidence type="ECO:0000256" key="1">
    <source>
        <dbReference type="SAM" id="MobiDB-lite"/>
    </source>
</evidence>
<protein>
    <submittedName>
        <fullName evidence="3">Uncharacterized protein</fullName>
    </submittedName>
</protein>
<feature type="region of interest" description="Disordered" evidence="1">
    <location>
        <begin position="98"/>
        <end position="119"/>
    </location>
</feature>
<evidence type="ECO:0000313" key="4">
    <source>
        <dbReference type="Proteomes" id="UP000663834"/>
    </source>
</evidence>
<sequence length="306" mass="34750">MSTSFNFDYLPEDVLTLSGYDFFQFIKTTLGEPEANLLNKISVKSTTSLIQTEDPFDIFNYDIDDEDLEKLKNEKILIKPGVISGFWSLKDALKRKVNEQSAQPKRKRQQLSNTNSSSISSLTLTTAQTPSVSNQFSLTEHKAHVLNLIRKWYSDNKENFNLESFNLEENIDCFLNISFDENTDVKANIKCKCNRLISLSKNDNKIQVSNFYKHLQSNGCDHMKHMKQAARDLNLSQQQQQSSTPNTLTSSQSHAPLIQVPAVSPINIQTTQTDSPALSNPAAYNGGKRRLTSQLQQYRSTKRSRI</sequence>
<dbReference type="Proteomes" id="UP000663855">
    <property type="component" value="Unassembled WGS sequence"/>
</dbReference>
<feature type="region of interest" description="Disordered" evidence="1">
    <location>
        <begin position="271"/>
        <end position="306"/>
    </location>
</feature>
<organism evidence="3 4">
    <name type="scientific">Rotaria magnacalcarata</name>
    <dbReference type="NCBI Taxonomy" id="392030"/>
    <lineage>
        <taxon>Eukaryota</taxon>
        <taxon>Metazoa</taxon>
        <taxon>Spiralia</taxon>
        <taxon>Gnathifera</taxon>
        <taxon>Rotifera</taxon>
        <taxon>Eurotatoria</taxon>
        <taxon>Bdelloidea</taxon>
        <taxon>Philodinida</taxon>
        <taxon>Philodinidae</taxon>
        <taxon>Rotaria</taxon>
    </lineage>
</organism>
<dbReference type="EMBL" id="CAJNOW010009940">
    <property type="protein sequence ID" value="CAF1573683.1"/>
    <property type="molecule type" value="Genomic_DNA"/>
</dbReference>
<proteinExistence type="predicted"/>
<dbReference type="OrthoDB" id="10015352at2759"/>
<dbReference type="AlphaFoldDB" id="A0A815YRG0"/>
<reference evidence="3" key="1">
    <citation type="submission" date="2021-02" db="EMBL/GenBank/DDBJ databases">
        <authorList>
            <person name="Nowell W R."/>
        </authorList>
    </citation>
    <scope>NUCLEOTIDE SEQUENCE</scope>
</reference>
<dbReference type="EMBL" id="CAJNOV010014201">
    <property type="protein sequence ID" value="CAF1542010.1"/>
    <property type="molecule type" value="Genomic_DNA"/>
</dbReference>
<dbReference type="Proteomes" id="UP000663834">
    <property type="component" value="Unassembled WGS sequence"/>
</dbReference>
<accession>A0A815YRG0</accession>